<keyword evidence="1" id="KW-0472">Membrane</keyword>
<dbReference type="EMBL" id="JYHV01000011">
    <property type="protein sequence ID" value="KJH83304.1"/>
    <property type="molecule type" value="Genomic_DNA"/>
</dbReference>
<accession>A0A0D9ARL1</accession>
<proteinExistence type="predicted"/>
<comment type="caution">
    <text evidence="2">The sequence shown here is derived from an EMBL/GenBank/DDBJ whole genome shotgun (WGS) entry which is preliminary data.</text>
</comment>
<sequence length="109" mass="11655">MPRLIVHSVAIASLGLLLSWLVLGENSPAADWVLSRPLPTNLASAANLPTMLFALGAFGGQAPTAALVVAAMVLQWLLYGLAFAWLWSKLPPGRSFISTSLRVAARFKR</sequence>
<evidence type="ECO:0000313" key="2">
    <source>
        <dbReference type="EMBL" id="KJH83304.1"/>
    </source>
</evidence>
<name>A0A0D9ARL1_STUST</name>
<protein>
    <submittedName>
        <fullName evidence="2">Uncharacterized protein</fullName>
    </submittedName>
</protein>
<keyword evidence="1" id="KW-1133">Transmembrane helix</keyword>
<feature type="transmembrane region" description="Helical" evidence="1">
    <location>
        <begin position="65"/>
        <end position="87"/>
    </location>
</feature>
<feature type="transmembrane region" description="Helical" evidence="1">
    <location>
        <begin position="40"/>
        <end position="58"/>
    </location>
</feature>
<reference evidence="2 3" key="1">
    <citation type="submission" date="2015-02" db="EMBL/GenBank/DDBJ databases">
        <title>Draft genome sequence of Pseudomonas stutzeri NT0128 isolated from wheat (Triticum turgidum) rhizosphere.</title>
        <authorList>
            <person name="Tovi N."/>
            <person name="Frenk S."/>
            <person name="Hadar Y."/>
            <person name="Minz D."/>
        </authorList>
    </citation>
    <scope>NUCLEOTIDE SEQUENCE [LARGE SCALE GENOMIC DNA]</scope>
    <source>
        <strain evidence="2 3">NT0128</strain>
    </source>
</reference>
<dbReference type="Proteomes" id="UP000032487">
    <property type="component" value="Unassembled WGS sequence"/>
</dbReference>
<dbReference type="AlphaFoldDB" id="A0A0D9ARL1"/>
<keyword evidence="1" id="KW-0812">Transmembrane</keyword>
<organism evidence="2 3">
    <name type="scientific">Stutzerimonas stutzeri</name>
    <name type="common">Pseudomonas stutzeri</name>
    <dbReference type="NCBI Taxonomy" id="316"/>
    <lineage>
        <taxon>Bacteria</taxon>
        <taxon>Pseudomonadati</taxon>
        <taxon>Pseudomonadota</taxon>
        <taxon>Gammaproteobacteria</taxon>
        <taxon>Pseudomonadales</taxon>
        <taxon>Pseudomonadaceae</taxon>
        <taxon>Stutzerimonas</taxon>
    </lineage>
</organism>
<evidence type="ECO:0000313" key="3">
    <source>
        <dbReference type="Proteomes" id="UP000032487"/>
    </source>
</evidence>
<evidence type="ECO:0000256" key="1">
    <source>
        <dbReference type="SAM" id="Phobius"/>
    </source>
</evidence>
<dbReference type="PATRIC" id="fig|316.101.peg.458"/>
<gene>
    <name evidence="2" type="ORF">UF78_04370</name>
</gene>